<feature type="compositionally biased region" description="Low complexity" evidence="5">
    <location>
        <begin position="79"/>
        <end position="112"/>
    </location>
</feature>
<comment type="caution">
    <text evidence="7">The sequence shown here is derived from an EMBL/GenBank/DDBJ whole genome shotgun (WGS) entry which is preliminary data.</text>
</comment>
<dbReference type="InterPro" id="IPR001841">
    <property type="entry name" value="Znf_RING"/>
</dbReference>
<evidence type="ECO:0000256" key="5">
    <source>
        <dbReference type="SAM" id="MobiDB-lite"/>
    </source>
</evidence>
<dbReference type="EMBL" id="ONZQ02000004">
    <property type="protein sequence ID" value="SPO00937.1"/>
    <property type="molecule type" value="Genomic_DNA"/>
</dbReference>
<evidence type="ECO:0000259" key="6">
    <source>
        <dbReference type="PROSITE" id="PS50089"/>
    </source>
</evidence>
<evidence type="ECO:0000256" key="1">
    <source>
        <dbReference type="ARBA" id="ARBA00022723"/>
    </source>
</evidence>
<proteinExistence type="predicted"/>
<feature type="compositionally biased region" description="Low complexity" evidence="5">
    <location>
        <begin position="156"/>
        <end position="171"/>
    </location>
</feature>
<dbReference type="SMART" id="SM00184">
    <property type="entry name" value="RING"/>
    <property type="match status" value="1"/>
</dbReference>
<keyword evidence="3" id="KW-0862">Zinc</keyword>
<dbReference type="Gene3D" id="3.30.40.10">
    <property type="entry name" value="Zinc/RING finger domain, C3HC4 (zinc finger)"/>
    <property type="match status" value="1"/>
</dbReference>
<feature type="compositionally biased region" description="Polar residues" evidence="5">
    <location>
        <begin position="633"/>
        <end position="654"/>
    </location>
</feature>
<feature type="region of interest" description="Disordered" evidence="5">
    <location>
        <begin position="582"/>
        <end position="670"/>
    </location>
</feature>
<dbReference type="PANTHER" id="PTHR14155:SF627">
    <property type="entry name" value="OS06G0192800 PROTEIN"/>
    <property type="match status" value="1"/>
</dbReference>
<dbReference type="Pfam" id="PF13639">
    <property type="entry name" value="zf-RING_2"/>
    <property type="match status" value="1"/>
</dbReference>
<feature type="compositionally biased region" description="Basic residues" evidence="5">
    <location>
        <begin position="254"/>
        <end position="263"/>
    </location>
</feature>
<dbReference type="GO" id="GO:0008270">
    <property type="term" value="F:zinc ion binding"/>
    <property type="evidence" value="ECO:0007669"/>
    <property type="project" value="UniProtKB-KW"/>
</dbReference>
<keyword evidence="1" id="KW-0479">Metal-binding</keyword>
<organism evidence="7 8">
    <name type="scientific">Cephalotrichum gorgonifer</name>
    <dbReference type="NCBI Taxonomy" id="2041049"/>
    <lineage>
        <taxon>Eukaryota</taxon>
        <taxon>Fungi</taxon>
        <taxon>Dikarya</taxon>
        <taxon>Ascomycota</taxon>
        <taxon>Pezizomycotina</taxon>
        <taxon>Sordariomycetes</taxon>
        <taxon>Hypocreomycetidae</taxon>
        <taxon>Microascales</taxon>
        <taxon>Microascaceae</taxon>
        <taxon>Cephalotrichum</taxon>
    </lineage>
</organism>
<name>A0AAE8MWQ0_9PEZI</name>
<dbReference type="PANTHER" id="PTHR14155">
    <property type="entry name" value="RING FINGER DOMAIN-CONTAINING"/>
    <property type="match status" value="1"/>
</dbReference>
<evidence type="ECO:0000256" key="3">
    <source>
        <dbReference type="ARBA" id="ARBA00022833"/>
    </source>
</evidence>
<keyword evidence="8" id="KW-1185">Reference proteome</keyword>
<evidence type="ECO:0000313" key="8">
    <source>
        <dbReference type="Proteomes" id="UP001187682"/>
    </source>
</evidence>
<reference evidence="7" key="1">
    <citation type="submission" date="2018-03" db="EMBL/GenBank/DDBJ databases">
        <authorList>
            <person name="Guldener U."/>
        </authorList>
    </citation>
    <scope>NUCLEOTIDE SEQUENCE</scope>
</reference>
<evidence type="ECO:0000256" key="4">
    <source>
        <dbReference type="PROSITE-ProRule" id="PRU00175"/>
    </source>
</evidence>
<dbReference type="PROSITE" id="PS50089">
    <property type="entry name" value="ZF_RING_2"/>
    <property type="match status" value="1"/>
</dbReference>
<dbReference type="InterPro" id="IPR013083">
    <property type="entry name" value="Znf_RING/FYVE/PHD"/>
</dbReference>
<feature type="domain" description="RING-type" evidence="6">
    <location>
        <begin position="349"/>
        <end position="397"/>
    </location>
</feature>
<protein>
    <recommendedName>
        <fullName evidence="6">RING-type domain-containing protein</fullName>
    </recommendedName>
</protein>
<dbReference type="Proteomes" id="UP001187682">
    <property type="component" value="Unassembled WGS sequence"/>
</dbReference>
<evidence type="ECO:0000256" key="2">
    <source>
        <dbReference type="ARBA" id="ARBA00022771"/>
    </source>
</evidence>
<keyword evidence="2 4" id="KW-0863">Zinc-finger</keyword>
<feature type="region of interest" description="Disordered" evidence="5">
    <location>
        <begin position="449"/>
        <end position="526"/>
    </location>
</feature>
<evidence type="ECO:0000313" key="7">
    <source>
        <dbReference type="EMBL" id="SPO00937.1"/>
    </source>
</evidence>
<sequence length="670" mass="71964">MPPGPNFEHYPQQFAPGTLPPPQQQQQQPSNFQAGANPDTLYNSSVGMSSASTAPATSAPAPAAPTGTRPQGTLPPPASDSSFSPSSSSSATTPSLLSQQHHQLQQQQQQQQYPGPMSGSNPHGQGGLPPSHARSGQADSSAQYLGVTSHADGQEQRQQQQQPQPQPQNLQAHHHQRPPHPGVTYPPMGVHPINIPPHLPPLLNNSNPHHLPHPFGHDYSGAYPENLPPIPNSQRDPPRHAPPSGPTSSEGRRRTPSSRHSRRTTVPTAALPSERDLDGDDMSPAQSPEAAIENVVNAGLGRHGPNDRHLRAAQIFRGSVSTKKVASSSAISALQSVEIESLSEAERSCVICYNDFGTETPEGVKEAPLRLPNCKHIFGDHCIKKWFEESDSCPYCRSKVPSDVRFVADGRALMDLMRSRRGAQPFDLGSGPVSQEAILRLIASQTAGGHRFEVTGGGGGMRRSPPTESDEHRRRIRPRHSGNVSSPRFDGPSGGNARPSSFGGLPSSSNHTPPSRDRYPLGDSLEDTYPMRVQGREREWLALQVSRETARLSHQSRVPPNIYGAYPWDESPLVDPAGRLPMPASGGLPPMSGFPSQNTIPRASVREQPFSSDQPPPPGFPHLQSLGWRAQRESGTAGVSSTISSGFNSTQTNPVPADVDTPMPDRSPAP</sequence>
<dbReference type="InterPro" id="IPR053238">
    <property type="entry name" value="RING-H2_zinc_finger"/>
</dbReference>
<dbReference type="AlphaFoldDB" id="A0AAE8MWQ0"/>
<feature type="compositionally biased region" description="Low complexity" evidence="5">
    <location>
        <begin position="49"/>
        <end position="66"/>
    </location>
</feature>
<gene>
    <name evidence="7" type="ORF">DNG_03685</name>
</gene>
<feature type="region of interest" description="Disordered" evidence="5">
    <location>
        <begin position="1"/>
        <end position="287"/>
    </location>
</feature>
<accession>A0AAE8MWQ0</accession>
<dbReference type="SUPFAM" id="SSF57850">
    <property type="entry name" value="RING/U-box"/>
    <property type="match status" value="1"/>
</dbReference>
<feature type="compositionally biased region" description="Polar residues" evidence="5">
    <location>
        <begin position="30"/>
        <end position="48"/>
    </location>
</feature>